<feature type="domain" description="Zona occludens toxin N-terminal" evidence="3">
    <location>
        <begin position="2"/>
        <end position="254"/>
    </location>
</feature>
<dbReference type="PATRIC" id="fig|320778.3.peg.5242"/>
<gene>
    <name evidence="4" type="ORF">ABT57_24535</name>
</gene>
<evidence type="ECO:0000313" key="5">
    <source>
        <dbReference type="Proteomes" id="UP000035909"/>
    </source>
</evidence>
<dbReference type="RefSeq" id="WP_047887888.1">
    <property type="nucleotide sequence ID" value="NZ_LDOU01000044.1"/>
</dbReference>
<dbReference type="InterPro" id="IPR008900">
    <property type="entry name" value="Zot_N"/>
</dbReference>
<dbReference type="EMBL" id="LDOU01000044">
    <property type="protein sequence ID" value="KLV03567.1"/>
    <property type="molecule type" value="Genomic_DNA"/>
</dbReference>
<comment type="caution">
    <text evidence="4">The sequence shown here is derived from an EMBL/GenBank/DDBJ whole genome shotgun (WGS) entry which is preliminary data.</text>
</comment>
<dbReference type="Proteomes" id="UP000035909">
    <property type="component" value="Unassembled WGS sequence"/>
</dbReference>
<sequence length="465" mass="52099">MAVSFRYGANGSYKSASAVWFDLLPNLRAGRVCITNVEGMQPLETIEKRLGEKFPDTTRLIRISSRNMEGVRLWQNWFCWAPIGSFLLIDECQDLFGKHVGFKMEKQQYRPFDEFEPYLPEGFRSLFESKWQPVDLSSIDPGELDDTGRTQYDETGRLLYPFEFNGAFMRHRKYNWDIVMLTPDFKQIPSEVKGCAEIARQHKNTDMMFRKRKPRVYEHHPTVTTTKPGANDLVYFQKVPIEVHLLYSSTGTGKQTKSGQSLALFKQPKLIFAFIIALLSIGYFIYALSGFFSDDSAAGSPAAEDVQADELTSVQSSVDSSRLVSDEESAPRSDGLAAGRGNGDHHQATGADAVRLGGLASFFPFNGAEQVYVSSVMVSRTDEKVDIDVLLKVVTDAGNFYMNKKHLMLTGVTYTVLDDCLVQIQKGQLIHFLTCPPHENGGSQQFAKSGGVNLDPIEKPQIALF</sequence>
<accession>A0A0J1JN12</accession>
<organism evidence="4 5">
    <name type="scientific">Photobacterium ganghwense</name>
    <dbReference type="NCBI Taxonomy" id="320778"/>
    <lineage>
        <taxon>Bacteria</taxon>
        <taxon>Pseudomonadati</taxon>
        <taxon>Pseudomonadota</taxon>
        <taxon>Gammaproteobacteria</taxon>
        <taxon>Vibrionales</taxon>
        <taxon>Vibrionaceae</taxon>
        <taxon>Photobacterium</taxon>
    </lineage>
</organism>
<name>A0A0J1JN12_9GAMM</name>
<dbReference type="InterPro" id="IPR027417">
    <property type="entry name" value="P-loop_NTPase"/>
</dbReference>
<evidence type="ECO:0000259" key="3">
    <source>
        <dbReference type="Pfam" id="PF05707"/>
    </source>
</evidence>
<evidence type="ECO:0000256" key="1">
    <source>
        <dbReference type="SAM" id="MobiDB-lite"/>
    </source>
</evidence>
<dbReference type="STRING" id="320778.ABT57_24535"/>
<evidence type="ECO:0000256" key="2">
    <source>
        <dbReference type="SAM" id="Phobius"/>
    </source>
</evidence>
<keyword evidence="2" id="KW-1133">Transmembrane helix</keyword>
<dbReference type="Gene3D" id="3.40.50.300">
    <property type="entry name" value="P-loop containing nucleotide triphosphate hydrolases"/>
    <property type="match status" value="1"/>
</dbReference>
<feature type="region of interest" description="Disordered" evidence="1">
    <location>
        <begin position="309"/>
        <end position="347"/>
    </location>
</feature>
<dbReference type="Pfam" id="PF05707">
    <property type="entry name" value="Zot"/>
    <property type="match status" value="1"/>
</dbReference>
<feature type="transmembrane region" description="Helical" evidence="2">
    <location>
        <begin position="270"/>
        <end position="292"/>
    </location>
</feature>
<keyword evidence="2" id="KW-0472">Membrane</keyword>
<proteinExistence type="predicted"/>
<evidence type="ECO:0000313" key="4">
    <source>
        <dbReference type="EMBL" id="KLV03567.1"/>
    </source>
</evidence>
<reference evidence="4 5" key="1">
    <citation type="submission" date="2015-05" db="EMBL/GenBank/DDBJ databases">
        <title>Photobacterium galathea sp. nov.</title>
        <authorList>
            <person name="Machado H."/>
            <person name="Gram L."/>
        </authorList>
    </citation>
    <scope>NUCLEOTIDE SEQUENCE [LARGE SCALE GENOMIC DNA]</scope>
    <source>
        <strain evidence="4 5">DSM 22954</strain>
    </source>
</reference>
<protein>
    <recommendedName>
        <fullName evidence="3">Zona occludens toxin N-terminal domain-containing protein</fullName>
    </recommendedName>
</protein>
<keyword evidence="2" id="KW-0812">Transmembrane</keyword>
<feature type="compositionally biased region" description="Polar residues" evidence="1">
    <location>
        <begin position="310"/>
        <end position="323"/>
    </location>
</feature>
<keyword evidence="5" id="KW-1185">Reference proteome</keyword>
<dbReference type="AlphaFoldDB" id="A0A0J1JN12"/>